<comment type="caution">
    <text evidence="5">The sequence shown here is derived from an EMBL/GenBank/DDBJ whole genome shotgun (WGS) entry which is preliminary data.</text>
</comment>
<keyword evidence="6" id="KW-1185">Reference proteome</keyword>
<comment type="similarity">
    <text evidence="1">Belongs to the 'GDSL' lipolytic enzyme family.</text>
</comment>
<dbReference type="Pfam" id="PF00657">
    <property type="entry name" value="Lipase_GDSL"/>
    <property type="match status" value="1"/>
</dbReference>
<dbReference type="PANTHER" id="PTHR45648">
    <property type="entry name" value="GDSL LIPASE/ACYLHYDROLASE FAMILY PROTEIN (AFU_ORTHOLOGUE AFUA_4G14700)"/>
    <property type="match status" value="1"/>
</dbReference>
<evidence type="ECO:0000256" key="4">
    <source>
        <dbReference type="SAM" id="SignalP"/>
    </source>
</evidence>
<accession>A0A833VMU1</accession>
<dbReference type="Gene3D" id="3.40.50.1110">
    <property type="entry name" value="SGNH hydrolase"/>
    <property type="match status" value="1"/>
</dbReference>
<protein>
    <submittedName>
        <fullName evidence="5">GDSL esterase/lipase 6</fullName>
    </submittedName>
</protein>
<dbReference type="InterPro" id="IPR051058">
    <property type="entry name" value="GDSL_Est/Lipase"/>
</dbReference>
<evidence type="ECO:0000256" key="1">
    <source>
        <dbReference type="ARBA" id="ARBA00008668"/>
    </source>
</evidence>
<dbReference type="InterPro" id="IPR001087">
    <property type="entry name" value="GDSL"/>
</dbReference>
<dbReference type="PANTHER" id="PTHR45648:SF141">
    <property type="entry name" value="GDSL ESTERASE_LIPASE 6"/>
    <property type="match status" value="1"/>
</dbReference>
<dbReference type="EMBL" id="SWLB01000015">
    <property type="protein sequence ID" value="KAF3328964.1"/>
    <property type="molecule type" value="Genomic_DNA"/>
</dbReference>
<keyword evidence="4" id="KW-0732">Signal</keyword>
<dbReference type="InterPro" id="IPR008265">
    <property type="entry name" value="Lipase_GDSL_AS"/>
</dbReference>
<gene>
    <name evidence="5" type="ORF">FCM35_KLT06042</name>
</gene>
<dbReference type="GO" id="GO:0016042">
    <property type="term" value="P:lipid catabolic process"/>
    <property type="evidence" value="ECO:0007669"/>
    <property type="project" value="UniProtKB-KW"/>
</dbReference>
<evidence type="ECO:0000256" key="2">
    <source>
        <dbReference type="ARBA" id="ARBA00022801"/>
    </source>
</evidence>
<keyword evidence="3" id="KW-0443">Lipid metabolism</keyword>
<proteinExistence type="inferred from homology"/>
<organism evidence="5 6">
    <name type="scientific">Carex littledalei</name>
    <dbReference type="NCBI Taxonomy" id="544730"/>
    <lineage>
        <taxon>Eukaryota</taxon>
        <taxon>Viridiplantae</taxon>
        <taxon>Streptophyta</taxon>
        <taxon>Embryophyta</taxon>
        <taxon>Tracheophyta</taxon>
        <taxon>Spermatophyta</taxon>
        <taxon>Magnoliopsida</taxon>
        <taxon>Liliopsida</taxon>
        <taxon>Poales</taxon>
        <taxon>Cyperaceae</taxon>
        <taxon>Cyperoideae</taxon>
        <taxon>Cariceae</taxon>
        <taxon>Carex</taxon>
        <taxon>Carex subgen. Euthyceras</taxon>
    </lineage>
</organism>
<evidence type="ECO:0000313" key="5">
    <source>
        <dbReference type="EMBL" id="KAF3328964.1"/>
    </source>
</evidence>
<sequence length="290" mass="32445">MFRVASLFHLVTFLCLFNACLISSSRVKTVFLFGDSILDAGTNAYDKNCTIQANFPPYGQDFFHRPTGRFTNGRTVADFIAQELGVDLQKPYLEIEMLLKNGELKEYPANGINFASAGSGVLRQTNEILGVTPLEVQLQQFETLVTQNKIDKETIREALYVFESASNNVFSYFFPTGADLPAPDEFVRLMLSEFTQVIQNIYDLGARRIAIFGLGPVGCIPARLILPNGSTDYCNARLNEMVTNYNMGLANLVNELPARYDGVVPVYADVFDVVELFLTYPQQYGKFNNL</sequence>
<dbReference type="Proteomes" id="UP000623129">
    <property type="component" value="Unassembled WGS sequence"/>
</dbReference>
<feature type="chain" id="PRO_5033047393" evidence="4">
    <location>
        <begin position="25"/>
        <end position="290"/>
    </location>
</feature>
<dbReference type="PROSITE" id="PS01098">
    <property type="entry name" value="LIPASE_GDSL_SER"/>
    <property type="match status" value="1"/>
</dbReference>
<evidence type="ECO:0000313" key="6">
    <source>
        <dbReference type="Proteomes" id="UP000623129"/>
    </source>
</evidence>
<keyword evidence="2" id="KW-0378">Hydrolase</keyword>
<reference evidence="5" key="1">
    <citation type="submission" date="2020-01" db="EMBL/GenBank/DDBJ databases">
        <title>Genome sequence of Kobresia littledalei, the first chromosome-level genome in the family Cyperaceae.</title>
        <authorList>
            <person name="Qu G."/>
        </authorList>
    </citation>
    <scope>NUCLEOTIDE SEQUENCE</scope>
    <source>
        <strain evidence="5">C.B.Clarke</strain>
        <tissue evidence="5">Leaf</tissue>
    </source>
</reference>
<keyword evidence="3" id="KW-0442">Lipid degradation</keyword>
<evidence type="ECO:0000256" key="3">
    <source>
        <dbReference type="ARBA" id="ARBA00022963"/>
    </source>
</evidence>
<feature type="signal peptide" evidence="4">
    <location>
        <begin position="1"/>
        <end position="24"/>
    </location>
</feature>
<dbReference type="AlphaFoldDB" id="A0A833VMU1"/>
<dbReference type="OrthoDB" id="1600564at2759"/>
<dbReference type="InterPro" id="IPR036514">
    <property type="entry name" value="SGNH_hydro_sf"/>
</dbReference>
<dbReference type="GO" id="GO:0016298">
    <property type="term" value="F:lipase activity"/>
    <property type="evidence" value="ECO:0007669"/>
    <property type="project" value="InterPro"/>
</dbReference>
<name>A0A833VMU1_9POAL</name>